<evidence type="ECO:0000256" key="4">
    <source>
        <dbReference type="ARBA" id="ARBA00022801"/>
    </source>
</evidence>
<proteinExistence type="inferred from homology"/>
<dbReference type="InterPro" id="IPR006641">
    <property type="entry name" value="YqgF/RNaseH-like_dom"/>
</dbReference>
<dbReference type="GO" id="GO:0016788">
    <property type="term" value="F:hydrolase activity, acting on ester bonds"/>
    <property type="evidence" value="ECO:0007669"/>
    <property type="project" value="UniProtKB-UniRule"/>
</dbReference>
<evidence type="ECO:0000313" key="8">
    <source>
        <dbReference type="Proteomes" id="UP000186857"/>
    </source>
</evidence>
<dbReference type="AlphaFoldDB" id="A0A1Q8V6L1"/>
<accession>A0A1Q8V6L1</accession>
<evidence type="ECO:0000256" key="5">
    <source>
        <dbReference type="HAMAP-Rule" id="MF_00651"/>
    </source>
</evidence>
<dbReference type="EMBL" id="MSKJ01000022">
    <property type="protein sequence ID" value="OLO43782.1"/>
    <property type="molecule type" value="Genomic_DNA"/>
</dbReference>
<dbReference type="PANTHER" id="PTHR33317:SF4">
    <property type="entry name" value="POLYNUCLEOTIDYL TRANSFERASE, RIBONUCLEASE H-LIKE SUPERFAMILY PROTEIN"/>
    <property type="match status" value="1"/>
</dbReference>
<dbReference type="GO" id="GO:0004518">
    <property type="term" value="F:nuclease activity"/>
    <property type="evidence" value="ECO:0007669"/>
    <property type="project" value="UniProtKB-KW"/>
</dbReference>
<feature type="domain" description="YqgF/RNase H-like" evidence="6">
    <location>
        <begin position="16"/>
        <end position="118"/>
    </location>
</feature>
<evidence type="ECO:0000256" key="3">
    <source>
        <dbReference type="ARBA" id="ARBA00022722"/>
    </source>
</evidence>
<dbReference type="PANTHER" id="PTHR33317">
    <property type="entry name" value="POLYNUCLEOTIDYL TRANSFERASE, RIBONUCLEASE H-LIKE SUPERFAMILY PROTEIN"/>
    <property type="match status" value="1"/>
</dbReference>
<dbReference type="InterPro" id="IPR005227">
    <property type="entry name" value="YqgF"/>
</dbReference>
<dbReference type="Gene3D" id="3.30.420.140">
    <property type="entry name" value="YqgF/RNase H-like domain"/>
    <property type="match status" value="1"/>
</dbReference>
<name>A0A1Q8V6L1_9ACTO</name>
<dbReference type="EC" id="3.1.-.-" evidence="5"/>
<keyword evidence="3 5" id="KW-0540">Nuclease</keyword>
<comment type="function">
    <text evidence="5">Could be a nuclease involved in processing of the 5'-end of pre-16S rRNA.</text>
</comment>
<dbReference type="HAMAP" id="MF_00651">
    <property type="entry name" value="Nuclease_YqgF"/>
    <property type="match status" value="1"/>
</dbReference>
<dbReference type="RefSeq" id="WP_075377234.1">
    <property type="nucleotide sequence ID" value="NZ_MSKJ01000022.1"/>
</dbReference>
<keyword evidence="2 5" id="KW-0690">Ribosome biogenesis</keyword>
<evidence type="ECO:0000256" key="2">
    <source>
        <dbReference type="ARBA" id="ARBA00022517"/>
    </source>
</evidence>
<protein>
    <recommendedName>
        <fullName evidence="5">Putative pre-16S rRNA nuclease</fullName>
        <ecNumber evidence="5">3.1.-.-</ecNumber>
    </recommendedName>
</protein>
<evidence type="ECO:0000256" key="1">
    <source>
        <dbReference type="ARBA" id="ARBA00022490"/>
    </source>
</evidence>
<keyword evidence="4 5" id="KW-0378">Hydrolase</keyword>
<evidence type="ECO:0000259" key="6">
    <source>
        <dbReference type="SMART" id="SM00732"/>
    </source>
</evidence>
<dbReference type="SUPFAM" id="SSF53098">
    <property type="entry name" value="Ribonuclease H-like"/>
    <property type="match status" value="1"/>
</dbReference>
<dbReference type="OrthoDB" id="9790539at2"/>
<dbReference type="GO" id="GO:0004386">
    <property type="term" value="F:helicase activity"/>
    <property type="evidence" value="ECO:0007669"/>
    <property type="project" value="UniProtKB-KW"/>
</dbReference>
<keyword evidence="7" id="KW-0547">Nucleotide-binding</keyword>
<keyword evidence="7" id="KW-0067">ATP-binding</keyword>
<keyword evidence="1 5" id="KW-0963">Cytoplasm</keyword>
<reference evidence="7 8" key="1">
    <citation type="submission" date="2016-12" db="EMBL/GenBank/DDBJ databases">
        <title>Genomic Comparison of strains in the 'Actinomyces naeslundii' Group.</title>
        <authorList>
            <person name="Mughal S.R."/>
            <person name="Do T."/>
            <person name="Gilbert S.C."/>
            <person name="Witherden E.A."/>
            <person name="Didelot X."/>
            <person name="Beighton D."/>
        </authorList>
    </citation>
    <scope>NUCLEOTIDE SEQUENCE [LARGE SCALE GENOMIC DNA]</scope>
    <source>
        <strain evidence="7 8">CCUG 33920</strain>
    </source>
</reference>
<dbReference type="GO" id="GO:0005829">
    <property type="term" value="C:cytosol"/>
    <property type="evidence" value="ECO:0007669"/>
    <property type="project" value="TreeGrafter"/>
</dbReference>
<dbReference type="SMART" id="SM00732">
    <property type="entry name" value="YqgFc"/>
    <property type="match status" value="1"/>
</dbReference>
<sequence length="171" mass="18569">MTDSSAQPVSGDFRPGVRIAFDVGKARIGVARCDQDAILSFPVVTLRRDRYGADLDEAVDLVEEYGAFEVIVGLPKHMGGGSSSSTRDARAWARDLASRLPRQVCVRLVDERLTTVTAHRDLHAAGMKERSFRGIVDQAAAVVILEQAITTERMSGVPAGERVHPTKRGRA</sequence>
<gene>
    <name evidence="7" type="ORF">BKH29_09640</name>
</gene>
<dbReference type="Pfam" id="PF03652">
    <property type="entry name" value="RuvX"/>
    <property type="match status" value="1"/>
</dbReference>
<evidence type="ECO:0000313" key="7">
    <source>
        <dbReference type="EMBL" id="OLO43782.1"/>
    </source>
</evidence>
<keyword evidence="7" id="KW-0347">Helicase</keyword>
<dbReference type="NCBIfam" id="TIGR00250">
    <property type="entry name" value="RNAse_H_YqgF"/>
    <property type="match status" value="1"/>
</dbReference>
<dbReference type="CDD" id="cd16964">
    <property type="entry name" value="YqgF"/>
    <property type="match status" value="1"/>
</dbReference>
<organism evidence="7 8">
    <name type="scientific">Actinomyces oris</name>
    <dbReference type="NCBI Taxonomy" id="544580"/>
    <lineage>
        <taxon>Bacteria</taxon>
        <taxon>Bacillati</taxon>
        <taxon>Actinomycetota</taxon>
        <taxon>Actinomycetes</taxon>
        <taxon>Actinomycetales</taxon>
        <taxon>Actinomycetaceae</taxon>
        <taxon>Actinomyces</taxon>
    </lineage>
</organism>
<dbReference type="Proteomes" id="UP000186857">
    <property type="component" value="Unassembled WGS sequence"/>
</dbReference>
<comment type="caution">
    <text evidence="7">The sequence shown here is derived from an EMBL/GenBank/DDBJ whole genome shotgun (WGS) entry which is preliminary data.</text>
</comment>
<comment type="similarity">
    <text evidence="5">Belongs to the YqgF HJR family.</text>
</comment>
<dbReference type="InterPro" id="IPR037027">
    <property type="entry name" value="YqgF/RNaseH-like_dom_sf"/>
</dbReference>
<dbReference type="InterPro" id="IPR012337">
    <property type="entry name" value="RNaseH-like_sf"/>
</dbReference>
<comment type="subcellular location">
    <subcellularLocation>
        <location evidence="5">Cytoplasm</location>
    </subcellularLocation>
</comment>
<dbReference type="GO" id="GO:0000967">
    <property type="term" value="P:rRNA 5'-end processing"/>
    <property type="evidence" value="ECO:0007669"/>
    <property type="project" value="UniProtKB-UniRule"/>
</dbReference>